<organism evidence="5 6">
    <name type="scientific">Ceraceosorus guamensis</name>
    <dbReference type="NCBI Taxonomy" id="1522189"/>
    <lineage>
        <taxon>Eukaryota</taxon>
        <taxon>Fungi</taxon>
        <taxon>Dikarya</taxon>
        <taxon>Basidiomycota</taxon>
        <taxon>Ustilaginomycotina</taxon>
        <taxon>Exobasidiomycetes</taxon>
        <taxon>Ceraceosorales</taxon>
        <taxon>Ceraceosoraceae</taxon>
        <taxon>Ceraceosorus</taxon>
    </lineage>
</organism>
<protein>
    <submittedName>
        <fullName evidence="5">Alpha/beta-hydrolase</fullName>
    </submittedName>
</protein>
<evidence type="ECO:0000256" key="1">
    <source>
        <dbReference type="ARBA" id="ARBA00022801"/>
    </source>
</evidence>
<reference evidence="5 6" key="1">
    <citation type="journal article" date="2018" name="Mol. Biol. Evol.">
        <title>Broad Genomic Sampling Reveals a Smut Pathogenic Ancestry of the Fungal Clade Ustilaginomycotina.</title>
        <authorList>
            <person name="Kijpornyongpan T."/>
            <person name="Mondo S.J."/>
            <person name="Barry K."/>
            <person name="Sandor L."/>
            <person name="Lee J."/>
            <person name="Lipzen A."/>
            <person name="Pangilinan J."/>
            <person name="LaButti K."/>
            <person name="Hainaut M."/>
            <person name="Henrissat B."/>
            <person name="Grigoriev I.V."/>
            <person name="Spatafora J.W."/>
            <person name="Aime M.C."/>
        </authorList>
    </citation>
    <scope>NUCLEOTIDE SEQUENCE [LARGE SCALE GENOMIC DNA]</scope>
    <source>
        <strain evidence="5 6">MCA 4658</strain>
    </source>
</reference>
<dbReference type="Pfam" id="PF07859">
    <property type="entry name" value="Abhydrolase_3"/>
    <property type="match status" value="1"/>
</dbReference>
<evidence type="ECO:0000313" key="6">
    <source>
        <dbReference type="Proteomes" id="UP000245783"/>
    </source>
</evidence>
<dbReference type="EMBL" id="KZ819352">
    <property type="protein sequence ID" value="PWN46008.1"/>
    <property type="molecule type" value="Genomic_DNA"/>
</dbReference>
<feature type="domain" description="Alpha/beta hydrolase fold-3" evidence="4">
    <location>
        <begin position="243"/>
        <end position="469"/>
    </location>
</feature>
<dbReference type="SUPFAM" id="SSF53474">
    <property type="entry name" value="alpha/beta-Hydrolases"/>
    <property type="match status" value="1"/>
</dbReference>
<dbReference type="InterPro" id="IPR013094">
    <property type="entry name" value="AB_hydrolase_3"/>
</dbReference>
<dbReference type="Proteomes" id="UP000245783">
    <property type="component" value="Unassembled WGS sequence"/>
</dbReference>
<keyword evidence="3" id="KW-0472">Membrane</keyword>
<dbReference type="OrthoDB" id="2152029at2759"/>
<accession>A0A316WAF7</accession>
<dbReference type="GO" id="GO:0016787">
    <property type="term" value="F:hydrolase activity"/>
    <property type="evidence" value="ECO:0007669"/>
    <property type="project" value="UniProtKB-KW"/>
</dbReference>
<proteinExistence type="predicted"/>
<dbReference type="AlphaFoldDB" id="A0A316WAF7"/>
<feature type="transmembrane region" description="Helical" evidence="3">
    <location>
        <begin position="55"/>
        <end position="78"/>
    </location>
</feature>
<dbReference type="PANTHER" id="PTHR48081">
    <property type="entry name" value="AB HYDROLASE SUPERFAMILY PROTEIN C4A8.06C"/>
    <property type="match status" value="1"/>
</dbReference>
<keyword evidence="6" id="KW-1185">Reference proteome</keyword>
<gene>
    <name evidence="5" type="ORF">IE81DRAFT_308036</name>
</gene>
<dbReference type="InterPro" id="IPR050300">
    <property type="entry name" value="GDXG_lipolytic_enzyme"/>
</dbReference>
<evidence type="ECO:0000256" key="3">
    <source>
        <dbReference type="SAM" id="Phobius"/>
    </source>
</evidence>
<feature type="region of interest" description="Disordered" evidence="2">
    <location>
        <begin position="1"/>
        <end position="20"/>
    </location>
</feature>
<evidence type="ECO:0000313" key="5">
    <source>
        <dbReference type="EMBL" id="PWN46008.1"/>
    </source>
</evidence>
<keyword evidence="3" id="KW-0812">Transmembrane</keyword>
<dbReference type="GeneID" id="37034233"/>
<dbReference type="STRING" id="1522189.A0A316WAF7"/>
<dbReference type="RefSeq" id="XP_025373168.1">
    <property type="nucleotide sequence ID" value="XM_025512363.1"/>
</dbReference>
<dbReference type="Gene3D" id="3.40.50.1820">
    <property type="entry name" value="alpha/beta hydrolase"/>
    <property type="match status" value="1"/>
</dbReference>
<keyword evidence="3" id="KW-1133">Transmembrane helix</keyword>
<sequence>MSAPISSTSSTNKSGAATRSSPLGKFIESAPKIDPAVALAVRKAGPPRVKYFVPILRMILFHLWFLPSSAILIPLLIAKNALPWLRTHRGWSFRLALGIEATRWAMRNFIFFRLQPIAPRQGGLRERPGLLGALLQSLNASGPGGRVVLPKQLAKTSLQAAKKQNRRRDRIWFDAPQLEYFRGILAIQPGKEGTGAVRTAGYRGPALVEPKWAKAKTRGFWFMRKDGEAPPEVDEKKSDRPVILYFHGGAGVTFGAGDIFMGMTLAQNLARTSGIDVFSVDYNLAPFAPCPVPLSQAVGAWIHLQSLGYSPSQIFVGGDSYGGWLTLQLERYLRFEMPALHGEDHDQKPLGLILLSPQLATVNEPFAARERHLKYDIIVRAYPEWGIDAQRIGPKHAKRAGPLADLTNTWVSPYTRSKEEFAELPPIFVANGALECLVDEGIQFVAAARNAGVRNVEHDIAAHEPHDYFTMATSLPVAIRTYKRLGKWAHRIIDERGYEVA</sequence>
<name>A0A316WAF7_9BASI</name>
<dbReference type="PANTHER" id="PTHR48081:SF26">
    <property type="entry name" value="ALPHA_BETA HYDROLASE FOLD-3 DOMAIN-CONTAINING PROTEIN"/>
    <property type="match status" value="1"/>
</dbReference>
<dbReference type="InterPro" id="IPR029058">
    <property type="entry name" value="AB_hydrolase_fold"/>
</dbReference>
<evidence type="ECO:0000259" key="4">
    <source>
        <dbReference type="Pfam" id="PF07859"/>
    </source>
</evidence>
<dbReference type="InParanoid" id="A0A316WAF7"/>
<keyword evidence="1 5" id="KW-0378">Hydrolase</keyword>
<evidence type="ECO:0000256" key="2">
    <source>
        <dbReference type="SAM" id="MobiDB-lite"/>
    </source>
</evidence>